<evidence type="ECO:0000256" key="1">
    <source>
        <dbReference type="ARBA" id="ARBA00001946"/>
    </source>
</evidence>
<evidence type="ECO:0000256" key="9">
    <source>
        <dbReference type="ARBA" id="ARBA00040965"/>
    </source>
</evidence>
<evidence type="ECO:0000256" key="2">
    <source>
        <dbReference type="ARBA" id="ARBA00006734"/>
    </source>
</evidence>
<evidence type="ECO:0000256" key="10">
    <source>
        <dbReference type="ARBA" id="ARBA00041392"/>
    </source>
</evidence>
<dbReference type="GeneID" id="96905334"/>
<dbReference type="EC" id="2.5.1.59" evidence="3"/>
<dbReference type="GO" id="GO:0005965">
    <property type="term" value="C:protein farnesyltransferase complex"/>
    <property type="evidence" value="ECO:0007669"/>
    <property type="project" value="EnsemblFungi"/>
</dbReference>
<dbReference type="PANTHER" id="PTHR11129">
    <property type="entry name" value="PROTEIN FARNESYLTRANSFERASE ALPHA SUBUNIT/RAB GERANYLGERANYL TRANSFERASE ALPHA SUBUNIT"/>
    <property type="match status" value="1"/>
</dbReference>
<sequence>MSPWISCTLDKDKPDMPFNIEDYKDIEPLPITTGLPDELCEIMYTDNYKQIMGIARALVQKKEYSARALQLTSEVIGMAPAFYTIWNYRYDIVKWQMETHSNVPELLNNELSWLDEITLNNPKNYQIWSYRQSILKIHPSPSFKLELPILQMMIDDDTKNYHVWSYRKWCLLLFQDFSNELSYTDTLIQRDVYNNSAWAHRMFVLKSTAPSGNDINDEINYVKEKIELVPQNISVWTYLRGLYEYFRKDVYDEEIIKFAETFTNNVFDLKTLENLPPVESSYAIEFLSFVYSKNEATQYKSITGYKALSEKYDPVRVGLWDHKIKRIQQGNRAI</sequence>
<dbReference type="PROSITE" id="PS51147">
    <property type="entry name" value="PFTA"/>
    <property type="match status" value="5"/>
</dbReference>
<dbReference type="PANTHER" id="PTHR11129:SF1">
    <property type="entry name" value="PROTEIN FARNESYLTRANSFERASE_GERANYLGERANYLTRANSFERASE TYPE-1 SUBUNIT ALPHA"/>
    <property type="match status" value="1"/>
</dbReference>
<dbReference type="SUPFAM" id="SSF48439">
    <property type="entry name" value="Protein prenylyltransferase"/>
    <property type="match status" value="1"/>
</dbReference>
<dbReference type="Proteomes" id="UP000001640">
    <property type="component" value="Chromosome 8"/>
</dbReference>
<keyword evidence="7" id="KW-0677">Repeat</keyword>
<keyword evidence="15" id="KW-1185">Reference proteome</keyword>
<reference evidence="14 15" key="1">
    <citation type="journal article" date="2011" name="Proc. Natl. Acad. Sci. U.S.A.">
        <title>Evolutionary erosion of yeast sex chromosomes by mating-type switching accidents.</title>
        <authorList>
            <person name="Gordon J.L."/>
            <person name="Armisen D."/>
            <person name="Proux-Wera E."/>
            <person name="Oheigeartaigh S.S."/>
            <person name="Byrne K.P."/>
            <person name="Wolfe K.H."/>
        </authorList>
    </citation>
    <scope>NUCLEOTIDE SEQUENCE [LARGE SCALE GENOMIC DNA]</scope>
    <source>
        <strain evidence="15">ATCC 76901 / BCRC 22586 / CBS 4309 / NBRC 1992 / NRRL Y-12630</strain>
    </source>
</reference>
<dbReference type="GO" id="GO:0004660">
    <property type="term" value="F:protein farnesyltransferase activity"/>
    <property type="evidence" value="ECO:0007669"/>
    <property type="project" value="UniProtKB-EC"/>
</dbReference>
<evidence type="ECO:0000256" key="6">
    <source>
        <dbReference type="ARBA" id="ARBA00022679"/>
    </source>
</evidence>
<dbReference type="FunCoup" id="G0VJH8">
    <property type="interactions" value="200"/>
</dbReference>
<dbReference type="eggNOG" id="KOG0530">
    <property type="taxonomic scope" value="Eukaryota"/>
</dbReference>
<dbReference type="InParanoid" id="G0VJH8"/>
<evidence type="ECO:0000256" key="7">
    <source>
        <dbReference type="ARBA" id="ARBA00022737"/>
    </source>
</evidence>
<protein>
    <recommendedName>
        <fullName evidence="9">Protein farnesyltransferase/geranylgeranyltransferase type-1 subunit alpha</fullName>
        <ecNumber evidence="4">2.5.1.58</ecNumber>
        <ecNumber evidence="3">2.5.1.59</ecNumber>
    </recommendedName>
    <alternativeName>
        <fullName evidence="12">CAAX farnesyltransferase subunit alpha</fullName>
    </alternativeName>
    <alternativeName>
        <fullName evidence="11">FTase-alpha</fullName>
    </alternativeName>
    <alternativeName>
        <fullName evidence="10">Ras proteins prenyltransferase subunit alpha</fullName>
    </alternativeName>
    <alternativeName>
        <fullName evidence="13">Type I protein geranyl-geranyltransferase subunit alpha</fullName>
    </alternativeName>
</protein>
<dbReference type="GO" id="GO:0004662">
    <property type="term" value="F:CAAX-protein geranylgeranyltransferase activity"/>
    <property type="evidence" value="ECO:0007669"/>
    <property type="project" value="UniProtKB-EC"/>
</dbReference>
<reference key="2">
    <citation type="submission" date="2011-08" db="EMBL/GenBank/DDBJ databases">
        <title>Genome sequence of Naumovozyma castellii.</title>
        <authorList>
            <person name="Gordon J.L."/>
            <person name="Armisen D."/>
            <person name="Proux-Wera E."/>
            <person name="OhEigeartaigh S.S."/>
            <person name="Byrne K.P."/>
            <person name="Wolfe K.H."/>
        </authorList>
    </citation>
    <scope>NUCLEOTIDE SEQUENCE</scope>
    <source>
        <strain>Type strain:CBS 4309</strain>
    </source>
</reference>
<dbReference type="HOGENOM" id="CLU_026582_1_0_1"/>
<evidence type="ECO:0000256" key="8">
    <source>
        <dbReference type="ARBA" id="ARBA00022842"/>
    </source>
</evidence>
<evidence type="ECO:0000256" key="12">
    <source>
        <dbReference type="ARBA" id="ARBA00043086"/>
    </source>
</evidence>
<keyword evidence="6" id="KW-0808">Transferase</keyword>
<gene>
    <name evidence="14" type="primary">NCAS0H03470</name>
    <name evidence="14" type="ordered locus">NCAS_0H03470</name>
</gene>
<dbReference type="EMBL" id="HE576759">
    <property type="protein sequence ID" value="CCC71657.1"/>
    <property type="molecule type" value="Genomic_DNA"/>
</dbReference>
<evidence type="ECO:0000313" key="14">
    <source>
        <dbReference type="EMBL" id="CCC71657.1"/>
    </source>
</evidence>
<evidence type="ECO:0000256" key="5">
    <source>
        <dbReference type="ARBA" id="ARBA00022602"/>
    </source>
</evidence>
<dbReference type="GO" id="GO:0005953">
    <property type="term" value="C:CAAX-protein geranylgeranyltransferase complex"/>
    <property type="evidence" value="ECO:0007669"/>
    <property type="project" value="EnsemblFungi"/>
</dbReference>
<dbReference type="Gene3D" id="1.25.40.120">
    <property type="entry name" value="Protein prenylyltransferase"/>
    <property type="match status" value="1"/>
</dbReference>
<evidence type="ECO:0000256" key="13">
    <source>
        <dbReference type="ARBA" id="ARBA00043219"/>
    </source>
</evidence>
<dbReference type="RefSeq" id="XP_003678004.1">
    <property type="nucleotide sequence ID" value="XM_003677956.1"/>
</dbReference>
<dbReference type="InterPro" id="IPR002088">
    <property type="entry name" value="Prenyl_trans_a"/>
</dbReference>
<dbReference type="GO" id="GO:0007323">
    <property type="term" value="P:peptide pheromone maturation"/>
    <property type="evidence" value="ECO:0007669"/>
    <property type="project" value="EnsemblFungi"/>
</dbReference>
<evidence type="ECO:0000256" key="4">
    <source>
        <dbReference type="ARBA" id="ARBA00012702"/>
    </source>
</evidence>
<name>G0VJH8_NAUCA</name>
<dbReference type="STRING" id="1064592.G0VJH8"/>
<keyword evidence="8" id="KW-0460">Magnesium</keyword>
<evidence type="ECO:0000256" key="11">
    <source>
        <dbReference type="ARBA" id="ARBA00042436"/>
    </source>
</evidence>
<dbReference type="OrthoDB" id="272289at2759"/>
<comment type="similarity">
    <text evidence="2">Belongs to the protein prenyltransferase subunit alpha family.</text>
</comment>
<evidence type="ECO:0000313" key="15">
    <source>
        <dbReference type="Proteomes" id="UP000001640"/>
    </source>
</evidence>
<comment type="cofactor">
    <cofactor evidence="1">
        <name>Mg(2+)</name>
        <dbReference type="ChEBI" id="CHEBI:18420"/>
    </cofactor>
</comment>
<dbReference type="KEGG" id="ncs:NCAS_0H03470"/>
<organism evidence="14 15">
    <name type="scientific">Naumovozyma castellii</name>
    <name type="common">Yeast</name>
    <name type="synonym">Saccharomyces castellii</name>
    <dbReference type="NCBI Taxonomy" id="27288"/>
    <lineage>
        <taxon>Eukaryota</taxon>
        <taxon>Fungi</taxon>
        <taxon>Dikarya</taxon>
        <taxon>Ascomycota</taxon>
        <taxon>Saccharomycotina</taxon>
        <taxon>Saccharomycetes</taxon>
        <taxon>Saccharomycetales</taxon>
        <taxon>Saccharomycetaceae</taxon>
        <taxon>Naumovozyma</taxon>
    </lineage>
</organism>
<dbReference type="Pfam" id="PF01239">
    <property type="entry name" value="PPTA"/>
    <property type="match status" value="5"/>
</dbReference>
<dbReference type="OMA" id="HRHTIID"/>
<dbReference type="EC" id="2.5.1.58" evidence="4"/>
<accession>G0VJH8</accession>
<keyword evidence="5" id="KW-0637">Prenyltransferase</keyword>
<evidence type="ECO:0000256" key="3">
    <source>
        <dbReference type="ARBA" id="ARBA00012700"/>
    </source>
</evidence>
<dbReference type="AlphaFoldDB" id="G0VJH8"/>
<proteinExistence type="inferred from homology"/>